<organism evidence="1 2">
    <name type="scientific">Racocetra persica</name>
    <dbReference type="NCBI Taxonomy" id="160502"/>
    <lineage>
        <taxon>Eukaryota</taxon>
        <taxon>Fungi</taxon>
        <taxon>Fungi incertae sedis</taxon>
        <taxon>Mucoromycota</taxon>
        <taxon>Glomeromycotina</taxon>
        <taxon>Glomeromycetes</taxon>
        <taxon>Diversisporales</taxon>
        <taxon>Gigasporaceae</taxon>
        <taxon>Racocetra</taxon>
    </lineage>
</organism>
<feature type="non-terminal residue" evidence="1">
    <location>
        <position position="1"/>
    </location>
</feature>
<evidence type="ECO:0000313" key="2">
    <source>
        <dbReference type="Proteomes" id="UP000789920"/>
    </source>
</evidence>
<reference evidence="1" key="1">
    <citation type="submission" date="2021-06" db="EMBL/GenBank/DDBJ databases">
        <authorList>
            <person name="Kallberg Y."/>
            <person name="Tangrot J."/>
            <person name="Rosling A."/>
        </authorList>
    </citation>
    <scope>NUCLEOTIDE SEQUENCE</scope>
    <source>
        <strain evidence="1">MA461A</strain>
    </source>
</reference>
<keyword evidence="2" id="KW-1185">Reference proteome</keyword>
<proteinExistence type="predicted"/>
<evidence type="ECO:0000313" key="1">
    <source>
        <dbReference type="EMBL" id="CAG8709747.1"/>
    </source>
</evidence>
<sequence>KSMLQDKPGLGTLMEDKPVENETMKDEYVKIICMKTKHVEGEAFEPLEDKSKEDERVEVKLVKDKSVEGGDVEVELVDIEGEVSEAVEGENMEGDNMENKTREINKGSISLESNSEINIPVLGLELEGFDLTKYYINQPIELSVGTRFNSWAIAEHYLKKYGRQKGFVINRYRVEYHKSHLTLLNDSVKKRTYVCENAGKYKPNKTKPIEQQPFRKFDESIINEIECVVVYGHCDAYTIRNLLQPLFPGRLFLTRDLSNAIQKIKCEKNVVGSDALHLLKFLLEQQKEDPTMFIQPLINTDSNRLSKPINTIFFYLYSFLLIMMVLQQTLDATGSEPWVIMTDMDLAIDMACQVKYINSYHVHCIWHMSQNLPKRLKTKLGSENFKEFICDFWKAWNSLSIEVFDRIFTAGMQSISRVESINAIIHKAVASSSSMSDVVEALELPAFSIVNNVIRKYFIPRIAKEINKQMCESVLYKCEKLDIDHALEDQLYSDENKLINNYGHLMGHFKKALSYSIENNDQNALDELILDYIAKKEKIRNVQTQLVSVEESQAYDDIKDPVVRKGKGRHPNKRLKAFNEETNKISSNKKQQDTADSDSKTRRRCRLCHKLGHYAPKCPNKENAI</sequence>
<gene>
    <name evidence="1" type="ORF">RPERSI_LOCUS10455</name>
</gene>
<name>A0ACA9PGI7_9GLOM</name>
<protein>
    <submittedName>
        <fullName evidence="1">12795_t:CDS:1</fullName>
    </submittedName>
</protein>
<comment type="caution">
    <text evidence="1">The sequence shown here is derived from an EMBL/GenBank/DDBJ whole genome shotgun (WGS) entry which is preliminary data.</text>
</comment>
<dbReference type="EMBL" id="CAJVQC010020692">
    <property type="protein sequence ID" value="CAG8709747.1"/>
    <property type="molecule type" value="Genomic_DNA"/>
</dbReference>
<dbReference type="Proteomes" id="UP000789920">
    <property type="component" value="Unassembled WGS sequence"/>
</dbReference>
<accession>A0ACA9PGI7</accession>